<feature type="compositionally biased region" description="Polar residues" evidence="1">
    <location>
        <begin position="522"/>
        <end position="533"/>
    </location>
</feature>
<feature type="region of interest" description="Disordered" evidence="1">
    <location>
        <begin position="450"/>
        <end position="562"/>
    </location>
</feature>
<feature type="region of interest" description="Disordered" evidence="1">
    <location>
        <begin position="1"/>
        <end position="38"/>
    </location>
</feature>
<reference evidence="2" key="1">
    <citation type="submission" date="2022-06" db="EMBL/GenBank/DDBJ databases">
        <title>Novel species in genus nocardia.</title>
        <authorList>
            <person name="Li F."/>
        </authorList>
    </citation>
    <scope>NUCLEOTIDE SEQUENCE</scope>
    <source>
        <strain evidence="2">CDC141</strain>
    </source>
</reference>
<name>A0A9X2EAU4_9NOCA</name>
<dbReference type="Proteomes" id="UP001139157">
    <property type="component" value="Unassembled WGS sequence"/>
</dbReference>
<feature type="compositionally biased region" description="Basic and acidic residues" evidence="1">
    <location>
        <begin position="510"/>
        <end position="519"/>
    </location>
</feature>
<evidence type="ECO:0000313" key="2">
    <source>
        <dbReference type="EMBL" id="MCM6774718.1"/>
    </source>
</evidence>
<dbReference type="AlphaFoldDB" id="A0A9X2EAU4"/>
<evidence type="ECO:0000256" key="1">
    <source>
        <dbReference type="SAM" id="MobiDB-lite"/>
    </source>
</evidence>
<dbReference type="EMBL" id="JAMRXG010000005">
    <property type="protein sequence ID" value="MCM6774718.1"/>
    <property type="molecule type" value="Genomic_DNA"/>
</dbReference>
<protein>
    <submittedName>
        <fullName evidence="2">Uncharacterized protein</fullName>
    </submittedName>
</protein>
<proteinExistence type="predicted"/>
<dbReference type="RefSeq" id="WP_251912565.1">
    <property type="nucleotide sequence ID" value="NZ_JAMRXG010000005.1"/>
</dbReference>
<keyword evidence="3" id="KW-1185">Reference proteome</keyword>
<sequence length="562" mass="54248">MTVRTVDGADSGIIGAPPAAPAPPPPGPTLAEATQHGGIPDLPLPQLPADLPPIEPPEFVLARKEYEDTNGSVIGAPHAPGLGGGAAPDTSGAIRPAAFGDDSSLLGAAHGALNGAQGVLDNTHTAAQGVLDNAQSALSQAPAGLGGGAAAAIQQAGSPAAAAAAAAPAVPPLPADPIGALMNGVALPALPGVDLLFKPFLDLLSSFGTGVLGALNPTTILSQSSQVIQAAMQVGQGAMKAVEQVWEGQSARAAQAAAQQTQVHGQDTSQRGIDISKLTEEAAAVVQRGNVQLTAVANAFAAEATALAPVIFTPPAQATLIASATEHLGTAVGIVNATRAELAGYTGQLSGVVQQLLGSAGGPNPAEVAQAVAQNVGQPIMEQAQQLLSGGGIDTQAAGLGGGTDLAGSNLGASTHAASYGGNGAHAGSYGGSSGGAGGFGGVFGRGGAGGSGGSGSIGSKPGAGSGLPGARGLLGGMPGIPFGPGMPGTPGQSGAAGSGFMGAPAAAAQRRDEDEHARNVQPYQSPTGNSDLTGALGETTPEVIGQTHSDEIINDYEMDQL</sequence>
<feature type="compositionally biased region" description="Pro residues" evidence="1">
    <location>
        <begin position="18"/>
        <end position="28"/>
    </location>
</feature>
<organism evidence="2 3">
    <name type="scientific">Nocardia pulmonis</name>
    <dbReference type="NCBI Taxonomy" id="2951408"/>
    <lineage>
        <taxon>Bacteria</taxon>
        <taxon>Bacillati</taxon>
        <taxon>Actinomycetota</taxon>
        <taxon>Actinomycetes</taxon>
        <taxon>Mycobacteriales</taxon>
        <taxon>Nocardiaceae</taxon>
        <taxon>Nocardia</taxon>
    </lineage>
</organism>
<feature type="compositionally biased region" description="Gly residues" evidence="1">
    <location>
        <begin position="450"/>
        <end position="479"/>
    </location>
</feature>
<accession>A0A9X2EAU4</accession>
<evidence type="ECO:0000313" key="3">
    <source>
        <dbReference type="Proteomes" id="UP001139157"/>
    </source>
</evidence>
<comment type="caution">
    <text evidence="2">The sequence shown here is derived from an EMBL/GenBank/DDBJ whole genome shotgun (WGS) entry which is preliminary data.</text>
</comment>
<feature type="compositionally biased region" description="Acidic residues" evidence="1">
    <location>
        <begin position="553"/>
        <end position="562"/>
    </location>
</feature>
<gene>
    <name evidence="2" type="ORF">NDR86_14670</name>
</gene>